<evidence type="ECO:0000313" key="1">
    <source>
        <dbReference type="EMBL" id="WQJ54438.1"/>
    </source>
</evidence>
<keyword evidence="2" id="KW-1185">Reference proteome</keyword>
<sequence>MKIEDVDGNGFYDVKDFLEMKNEDIIKMNQGKKFDVILSNPPYNLANKMLVKYFEIGSEICTVQPSTWLLGKQQKKDIVKHVDTWDYSNIESINGNEFFDANIGGVMAIQMFKENNPINHNRRYIMFDGKKYDKCEEISAYSNDELLMKFKSIIEPLYLKDNLQNYIFGVPGNIDIPKKINKHQNINNIVLRLTALIGGEQSFYSLMYKGDLNKNIGKYCDLIYEKDKTNKQYLQYYIDINTTNKNNIINLQHYLMTYFVRICLYFNKTNLHLFRGELKTIPMFDFSDSIFNNQPEDIDLQLFKKYSISQDIVNHILEILPNYYNLDLSKYENIKVEN</sequence>
<dbReference type="InterPro" id="IPR002052">
    <property type="entry name" value="DNA_methylase_N6_adenine_CS"/>
</dbReference>
<organism evidence="1 2">
    <name type="scientific">phage Lak_Megaphage_RVC_AP1_GC26</name>
    <dbReference type="NCBI Taxonomy" id="3109224"/>
    <lineage>
        <taxon>Viruses</taxon>
        <taxon>Duplodnaviria</taxon>
        <taxon>Heunggongvirae</taxon>
        <taxon>Uroviricota</taxon>
        <taxon>Caudoviricetes</taxon>
        <taxon>Caudoviricetes code 15 clade</taxon>
    </lineage>
</organism>
<proteinExistence type="predicted"/>
<accession>A0ABZ0Z5G3</accession>
<dbReference type="InterPro" id="IPR029063">
    <property type="entry name" value="SAM-dependent_MTases_sf"/>
</dbReference>
<protein>
    <recommendedName>
        <fullName evidence="3">Site-specific DNA-methyltransferase (adenine-specific)</fullName>
    </recommendedName>
</protein>
<dbReference type="EMBL" id="OR769218">
    <property type="protein sequence ID" value="WQJ54438.1"/>
    <property type="molecule type" value="Genomic_DNA"/>
</dbReference>
<evidence type="ECO:0008006" key="3">
    <source>
        <dbReference type="Google" id="ProtNLM"/>
    </source>
</evidence>
<dbReference type="Gene3D" id="3.40.50.150">
    <property type="entry name" value="Vaccinia Virus protein VP39"/>
    <property type="match status" value="1"/>
</dbReference>
<evidence type="ECO:0000313" key="2">
    <source>
        <dbReference type="Proteomes" id="UP001346559"/>
    </source>
</evidence>
<dbReference type="SUPFAM" id="SSF53335">
    <property type="entry name" value="S-adenosyl-L-methionine-dependent methyltransferases"/>
    <property type="match status" value="1"/>
</dbReference>
<dbReference type="Proteomes" id="UP001346559">
    <property type="component" value="Segment"/>
</dbReference>
<reference evidence="1 2" key="1">
    <citation type="submission" date="2023-11" db="EMBL/GenBank/DDBJ databases">
        <authorList>
            <person name="Cook R."/>
            <person name="Crisci M."/>
            <person name="Pye H."/>
            <person name="Adriaenssens E."/>
            <person name="Santini J."/>
        </authorList>
    </citation>
    <scope>NUCLEOTIDE SEQUENCE [LARGE SCALE GENOMIC DNA]</scope>
    <source>
        <strain evidence="1">Lak_Megaphage_RVC_AP1_GC26</strain>
    </source>
</reference>
<dbReference type="PROSITE" id="PS00092">
    <property type="entry name" value="N6_MTASE"/>
    <property type="match status" value="1"/>
</dbReference>
<name>A0ABZ0Z5G3_9CAUD</name>